<dbReference type="AlphaFoldDB" id="A0A2G9UEP3"/>
<keyword evidence="3" id="KW-1185">Reference proteome</keyword>
<evidence type="ECO:0000256" key="1">
    <source>
        <dbReference type="SAM" id="MobiDB-lite"/>
    </source>
</evidence>
<gene>
    <name evidence="2" type="ORF">TELCIR_09547</name>
</gene>
<protein>
    <submittedName>
        <fullName evidence="2">Uncharacterized protein</fullName>
    </submittedName>
</protein>
<organism evidence="2 3">
    <name type="scientific">Teladorsagia circumcincta</name>
    <name type="common">Brown stomach worm</name>
    <name type="synonym">Ostertagia circumcincta</name>
    <dbReference type="NCBI Taxonomy" id="45464"/>
    <lineage>
        <taxon>Eukaryota</taxon>
        <taxon>Metazoa</taxon>
        <taxon>Ecdysozoa</taxon>
        <taxon>Nematoda</taxon>
        <taxon>Chromadorea</taxon>
        <taxon>Rhabditida</taxon>
        <taxon>Rhabditina</taxon>
        <taxon>Rhabditomorpha</taxon>
        <taxon>Strongyloidea</taxon>
        <taxon>Trichostrongylidae</taxon>
        <taxon>Teladorsagia</taxon>
    </lineage>
</organism>
<feature type="compositionally biased region" description="Polar residues" evidence="1">
    <location>
        <begin position="116"/>
        <end position="125"/>
    </location>
</feature>
<sequence length="158" mass="16796">MLAQQQSVQQAHSSFNRPVVDTRPIMAKVRVESAPLTNTPAGYLSEQQRQASLSKKGVPRDPHNALPPNAEFTQSSQEAFPNPPVNGGDHTPTAINVLGPPVSMAPPPLEACRNAQPGSSMSSYPMLNGLLPETSNMVDAKEESGAGTLPTPPTSQYR</sequence>
<evidence type="ECO:0000313" key="2">
    <source>
        <dbReference type="EMBL" id="PIO68656.1"/>
    </source>
</evidence>
<accession>A0A2G9UEP3</accession>
<reference evidence="2 3" key="1">
    <citation type="submission" date="2015-09" db="EMBL/GenBank/DDBJ databases">
        <title>Draft genome of the parasitic nematode Teladorsagia circumcincta isolate WARC Sus (inbred).</title>
        <authorList>
            <person name="Mitreva M."/>
        </authorList>
    </citation>
    <scope>NUCLEOTIDE SEQUENCE [LARGE SCALE GENOMIC DNA]</scope>
    <source>
        <strain evidence="2 3">S</strain>
    </source>
</reference>
<proteinExistence type="predicted"/>
<dbReference type="Proteomes" id="UP000230423">
    <property type="component" value="Unassembled WGS sequence"/>
</dbReference>
<feature type="region of interest" description="Disordered" evidence="1">
    <location>
        <begin position="1"/>
        <end position="158"/>
    </location>
</feature>
<dbReference type="EMBL" id="KZ346990">
    <property type="protein sequence ID" value="PIO68656.1"/>
    <property type="molecule type" value="Genomic_DNA"/>
</dbReference>
<name>A0A2G9UEP3_TELCI</name>
<feature type="compositionally biased region" description="Polar residues" evidence="1">
    <location>
        <begin position="35"/>
        <end position="53"/>
    </location>
</feature>
<dbReference type="OrthoDB" id="5977486at2759"/>
<evidence type="ECO:0000313" key="3">
    <source>
        <dbReference type="Proteomes" id="UP000230423"/>
    </source>
</evidence>
<feature type="compositionally biased region" description="Low complexity" evidence="1">
    <location>
        <begin position="1"/>
        <end position="14"/>
    </location>
</feature>